<evidence type="ECO:0000313" key="3">
    <source>
        <dbReference type="EMBL" id="MBB3038702.1"/>
    </source>
</evidence>
<dbReference type="Proteomes" id="UP000567922">
    <property type="component" value="Unassembled WGS sequence"/>
</dbReference>
<feature type="compositionally biased region" description="Basic and acidic residues" evidence="1">
    <location>
        <begin position="23"/>
        <end position="35"/>
    </location>
</feature>
<feature type="domain" description="DUF402" evidence="2">
    <location>
        <begin position="43"/>
        <end position="168"/>
    </location>
</feature>
<keyword evidence="4" id="KW-1185">Reference proteome</keyword>
<evidence type="ECO:0000259" key="2">
    <source>
        <dbReference type="Pfam" id="PF04167"/>
    </source>
</evidence>
<dbReference type="InterPro" id="IPR035930">
    <property type="entry name" value="FomD-like_sf"/>
</dbReference>
<dbReference type="Gene3D" id="2.40.380.10">
    <property type="entry name" value="FomD-like"/>
    <property type="match status" value="1"/>
</dbReference>
<dbReference type="RefSeq" id="WP_064441531.1">
    <property type="nucleotide sequence ID" value="NZ_BDDI01000014.1"/>
</dbReference>
<dbReference type="SUPFAM" id="SSF159234">
    <property type="entry name" value="FomD-like"/>
    <property type="match status" value="1"/>
</dbReference>
<sequence>MSLYDTRHSGARLPAPTVHPHPPKVERFDLSDRTNTDPKGFVRPVDRYHVEPWGLYMGRPADHEQFHYLESWLIPRFGIRASIFHFNPAHERDQNFYVDIGDFTPSPSVWRSVDHYIDIIVRTGRETEVEDVDELLAAHCAGHISADTAQHAFQRAIRVVDGIAAHGHSLEGWLASKGMNIWWR</sequence>
<evidence type="ECO:0000256" key="1">
    <source>
        <dbReference type="SAM" id="MobiDB-lite"/>
    </source>
</evidence>
<dbReference type="InterPro" id="IPR007295">
    <property type="entry name" value="DUF402"/>
</dbReference>
<organism evidence="3 4">
    <name type="scientific">Hoyosella altamirensis</name>
    <dbReference type="NCBI Taxonomy" id="616997"/>
    <lineage>
        <taxon>Bacteria</taxon>
        <taxon>Bacillati</taxon>
        <taxon>Actinomycetota</taxon>
        <taxon>Actinomycetes</taxon>
        <taxon>Mycobacteriales</taxon>
        <taxon>Hoyosellaceae</taxon>
        <taxon>Hoyosella</taxon>
    </lineage>
</organism>
<dbReference type="AlphaFoldDB" id="A0A839RNX8"/>
<gene>
    <name evidence="3" type="ORF">FHU29_003171</name>
</gene>
<name>A0A839RNX8_9ACTN</name>
<protein>
    <recommendedName>
        <fullName evidence="2">DUF402 domain-containing protein</fullName>
    </recommendedName>
</protein>
<comment type="caution">
    <text evidence="3">The sequence shown here is derived from an EMBL/GenBank/DDBJ whole genome shotgun (WGS) entry which is preliminary data.</text>
</comment>
<feature type="region of interest" description="Disordered" evidence="1">
    <location>
        <begin position="1"/>
        <end position="35"/>
    </location>
</feature>
<dbReference type="PIRSF" id="PIRSF012622">
    <property type="entry name" value="UCP012622"/>
    <property type="match status" value="1"/>
</dbReference>
<proteinExistence type="predicted"/>
<dbReference type="OrthoDB" id="3821551at2"/>
<dbReference type="Pfam" id="PF04167">
    <property type="entry name" value="DUF402"/>
    <property type="match status" value="1"/>
</dbReference>
<dbReference type="InterPro" id="IPR014465">
    <property type="entry name" value="UCP012622"/>
</dbReference>
<dbReference type="EMBL" id="JACHWS010000003">
    <property type="protein sequence ID" value="MBB3038702.1"/>
    <property type="molecule type" value="Genomic_DNA"/>
</dbReference>
<reference evidence="3 4" key="1">
    <citation type="submission" date="2020-08" db="EMBL/GenBank/DDBJ databases">
        <title>Sequencing the genomes of 1000 actinobacteria strains.</title>
        <authorList>
            <person name="Klenk H.-P."/>
        </authorList>
    </citation>
    <scope>NUCLEOTIDE SEQUENCE [LARGE SCALE GENOMIC DNA]</scope>
    <source>
        <strain evidence="3 4">DSM 45258</strain>
    </source>
</reference>
<accession>A0A839RNX8</accession>
<evidence type="ECO:0000313" key="4">
    <source>
        <dbReference type="Proteomes" id="UP000567922"/>
    </source>
</evidence>